<evidence type="ECO:0000313" key="2">
    <source>
        <dbReference type="Proteomes" id="UP000315295"/>
    </source>
</evidence>
<dbReference type="AlphaFoldDB" id="A0A540N4M9"/>
<organism evidence="1 2">
    <name type="scientific">Malus baccata</name>
    <name type="common">Siberian crab apple</name>
    <name type="synonym">Pyrus baccata</name>
    <dbReference type="NCBI Taxonomy" id="106549"/>
    <lineage>
        <taxon>Eukaryota</taxon>
        <taxon>Viridiplantae</taxon>
        <taxon>Streptophyta</taxon>
        <taxon>Embryophyta</taxon>
        <taxon>Tracheophyta</taxon>
        <taxon>Spermatophyta</taxon>
        <taxon>Magnoliopsida</taxon>
        <taxon>eudicotyledons</taxon>
        <taxon>Gunneridae</taxon>
        <taxon>Pentapetalae</taxon>
        <taxon>rosids</taxon>
        <taxon>fabids</taxon>
        <taxon>Rosales</taxon>
        <taxon>Rosaceae</taxon>
        <taxon>Amygdaloideae</taxon>
        <taxon>Maleae</taxon>
        <taxon>Malus</taxon>
    </lineage>
</organism>
<proteinExistence type="predicted"/>
<accession>A0A540N4M9</accession>
<protein>
    <submittedName>
        <fullName evidence="1">Uncharacterized protein</fullName>
    </submittedName>
</protein>
<comment type="caution">
    <text evidence="1">The sequence shown here is derived from an EMBL/GenBank/DDBJ whole genome shotgun (WGS) entry which is preliminary data.</text>
</comment>
<dbReference type="EMBL" id="VIEB01000121">
    <property type="protein sequence ID" value="TQE05460.1"/>
    <property type="molecule type" value="Genomic_DNA"/>
</dbReference>
<gene>
    <name evidence="1" type="ORF">C1H46_008885</name>
</gene>
<name>A0A540N4M9_MALBA</name>
<reference evidence="1 2" key="1">
    <citation type="journal article" date="2019" name="G3 (Bethesda)">
        <title>Sequencing of a Wild Apple (Malus baccata) Genome Unravels the Differences Between Cultivated and Wild Apple Species Regarding Disease Resistance and Cold Tolerance.</title>
        <authorList>
            <person name="Chen X."/>
        </authorList>
    </citation>
    <scope>NUCLEOTIDE SEQUENCE [LARGE SCALE GENOMIC DNA]</scope>
    <source>
        <strain evidence="2">cv. Shandingzi</strain>
        <tissue evidence="1">Leaves</tissue>
    </source>
</reference>
<evidence type="ECO:0000313" key="1">
    <source>
        <dbReference type="EMBL" id="TQE05460.1"/>
    </source>
</evidence>
<sequence length="109" mass="11497">MESVAKVKLSCESLATKVLAGCGFDRVKNIGGAANAAIAWNPSSIAASVNSHEQSLRWCANLSLHNVSGALNDMPAGSDWNNRFCGDEAGQKLEPGLVFGLHLEDTLLQ</sequence>
<keyword evidence="2" id="KW-1185">Reference proteome</keyword>
<dbReference type="Proteomes" id="UP000315295">
    <property type="component" value="Unassembled WGS sequence"/>
</dbReference>